<feature type="coiled-coil region" evidence="1">
    <location>
        <begin position="33"/>
        <end position="68"/>
    </location>
</feature>
<dbReference type="EMBL" id="JAOTPO010000012">
    <property type="protein sequence ID" value="MDE5415003.1"/>
    <property type="molecule type" value="Genomic_DNA"/>
</dbReference>
<comment type="caution">
    <text evidence="2">The sequence shown here is derived from an EMBL/GenBank/DDBJ whole genome shotgun (WGS) entry which is preliminary data.</text>
</comment>
<gene>
    <name evidence="2" type="ORF">N7Z68_16700</name>
</gene>
<evidence type="ECO:0000256" key="1">
    <source>
        <dbReference type="SAM" id="Coils"/>
    </source>
</evidence>
<sequence>MTQSQNEVVHQSILAMQRALQALQTKDQNPNLMYDAENKLQDLMRQLKEEEKSAVPQIQQEILQTEQQIQAMLYELNHQLHQQQEL</sequence>
<evidence type="ECO:0008006" key="4">
    <source>
        <dbReference type="Google" id="ProtNLM"/>
    </source>
</evidence>
<keyword evidence="3" id="KW-1185">Reference proteome</keyword>
<keyword evidence="1" id="KW-0175">Coiled coil</keyword>
<reference evidence="2" key="1">
    <citation type="submission" date="2024-05" db="EMBL/GenBank/DDBJ databases">
        <title>Alkalihalobacillus sp. strain MEB203 novel alkaliphilic bacterium from Lonar Lake, India.</title>
        <authorList>
            <person name="Joshi A."/>
            <person name="Thite S."/>
            <person name="Mengade P."/>
        </authorList>
    </citation>
    <scope>NUCLEOTIDE SEQUENCE</scope>
    <source>
        <strain evidence="2">MEB 203</strain>
    </source>
</reference>
<evidence type="ECO:0000313" key="3">
    <source>
        <dbReference type="Proteomes" id="UP001148125"/>
    </source>
</evidence>
<organism evidence="2 3">
    <name type="scientific">Alkalihalobacterium chitinilyticum</name>
    <dbReference type="NCBI Taxonomy" id="2980103"/>
    <lineage>
        <taxon>Bacteria</taxon>
        <taxon>Bacillati</taxon>
        <taxon>Bacillota</taxon>
        <taxon>Bacilli</taxon>
        <taxon>Bacillales</taxon>
        <taxon>Bacillaceae</taxon>
        <taxon>Alkalihalobacterium</taxon>
    </lineage>
</organism>
<protein>
    <recommendedName>
        <fullName evidence="4">DUF2524 family protein</fullName>
    </recommendedName>
</protein>
<evidence type="ECO:0000313" key="2">
    <source>
        <dbReference type="EMBL" id="MDE5415003.1"/>
    </source>
</evidence>
<dbReference type="RefSeq" id="WP_275119609.1">
    <property type="nucleotide sequence ID" value="NZ_JAOTPO010000012.1"/>
</dbReference>
<dbReference type="Proteomes" id="UP001148125">
    <property type="component" value="Unassembled WGS sequence"/>
</dbReference>
<name>A0ABT5VKN1_9BACI</name>
<proteinExistence type="predicted"/>
<accession>A0ABT5VKN1</accession>